<dbReference type="EMBL" id="FTMD01000012">
    <property type="protein sequence ID" value="SIR26141.1"/>
    <property type="molecule type" value="Genomic_DNA"/>
</dbReference>
<keyword evidence="4" id="KW-1185">Reference proteome</keyword>
<dbReference type="PANTHER" id="PTHR42852">
    <property type="entry name" value="THIOL:DISULFIDE INTERCHANGE PROTEIN DSBE"/>
    <property type="match status" value="1"/>
</dbReference>
<organism evidence="3 4">
    <name type="scientific">Aromatoleum tolulyticum</name>
    <dbReference type="NCBI Taxonomy" id="34027"/>
    <lineage>
        <taxon>Bacteria</taxon>
        <taxon>Pseudomonadati</taxon>
        <taxon>Pseudomonadota</taxon>
        <taxon>Betaproteobacteria</taxon>
        <taxon>Rhodocyclales</taxon>
        <taxon>Rhodocyclaceae</taxon>
        <taxon>Aromatoleum</taxon>
    </lineage>
</organism>
<dbReference type="InterPro" id="IPR000866">
    <property type="entry name" value="AhpC/TSA"/>
</dbReference>
<gene>
    <name evidence="3" type="ORF">SAMN05421829_1128</name>
</gene>
<feature type="domain" description="Thioredoxin" evidence="2">
    <location>
        <begin position="15"/>
        <end position="178"/>
    </location>
</feature>
<evidence type="ECO:0000313" key="4">
    <source>
        <dbReference type="Proteomes" id="UP000186819"/>
    </source>
</evidence>
<dbReference type="PANTHER" id="PTHR42852:SF17">
    <property type="entry name" value="THIOREDOXIN-LIKE PROTEIN HI_1115"/>
    <property type="match status" value="1"/>
</dbReference>
<accession>A0A1N6ZHB0</accession>
<dbReference type="Gene3D" id="3.40.30.10">
    <property type="entry name" value="Glutaredoxin"/>
    <property type="match status" value="1"/>
</dbReference>
<dbReference type="PROSITE" id="PS00194">
    <property type="entry name" value="THIOREDOXIN_1"/>
    <property type="match status" value="1"/>
</dbReference>
<evidence type="ECO:0000259" key="2">
    <source>
        <dbReference type="PROSITE" id="PS51352"/>
    </source>
</evidence>
<proteinExistence type="predicted"/>
<dbReference type="GO" id="GO:0016209">
    <property type="term" value="F:antioxidant activity"/>
    <property type="evidence" value="ECO:0007669"/>
    <property type="project" value="InterPro"/>
</dbReference>
<dbReference type="AlphaFoldDB" id="A0A1N6ZHB0"/>
<dbReference type="InterPro" id="IPR036249">
    <property type="entry name" value="Thioredoxin-like_sf"/>
</dbReference>
<dbReference type="GO" id="GO:0016853">
    <property type="term" value="F:isomerase activity"/>
    <property type="evidence" value="ECO:0007669"/>
    <property type="project" value="UniProtKB-KW"/>
</dbReference>
<dbReference type="InterPro" id="IPR050553">
    <property type="entry name" value="Thioredoxin_ResA/DsbE_sf"/>
</dbReference>
<evidence type="ECO:0000313" key="3">
    <source>
        <dbReference type="EMBL" id="SIR26141.1"/>
    </source>
</evidence>
<dbReference type="GO" id="GO:0015036">
    <property type="term" value="F:disulfide oxidoreductase activity"/>
    <property type="evidence" value="ECO:0007669"/>
    <property type="project" value="UniProtKB-ARBA"/>
</dbReference>
<name>A0A1N6ZHB0_9RHOO</name>
<dbReference type="STRING" id="34027.SAMN05421829_1128"/>
<dbReference type="RefSeq" id="WP_076603308.1">
    <property type="nucleotide sequence ID" value="NZ_FTMD01000012.1"/>
</dbReference>
<dbReference type="Proteomes" id="UP000186819">
    <property type="component" value="Unassembled WGS sequence"/>
</dbReference>
<dbReference type="InterPro" id="IPR013766">
    <property type="entry name" value="Thioredoxin_domain"/>
</dbReference>
<evidence type="ECO:0000256" key="1">
    <source>
        <dbReference type="ARBA" id="ARBA00023284"/>
    </source>
</evidence>
<reference evidence="4" key="1">
    <citation type="submission" date="2017-01" db="EMBL/GenBank/DDBJ databases">
        <authorList>
            <person name="Varghese N."/>
            <person name="Submissions S."/>
        </authorList>
    </citation>
    <scope>NUCLEOTIDE SEQUENCE [LARGE SCALE GENOMIC DNA]</scope>
    <source>
        <strain evidence="4">ATCC 51758</strain>
    </source>
</reference>
<sequence length="185" mass="20303">MFDPHCAGRRRVLASIGGLVAAAFAPPALSLPGNSRTPLPGERLETVARLPPAPPALRRALEPLRGKAVLVNFWATWCEPCRTEMPALVSLAESEPGLALVTIAVADRADEVRRFFDDHLVDPPLVNDPEQVISRAWDVRYLPTTVLLDAAHQPLLHVRGELDWHHDSVRARIRSAAASTRPTRT</sequence>
<protein>
    <submittedName>
        <fullName evidence="3">Thiol-disulfide isomerase or thioredoxin</fullName>
    </submittedName>
</protein>
<dbReference type="Pfam" id="PF00578">
    <property type="entry name" value="AhpC-TSA"/>
    <property type="match status" value="1"/>
</dbReference>
<dbReference type="PROSITE" id="PS51352">
    <property type="entry name" value="THIOREDOXIN_2"/>
    <property type="match status" value="1"/>
</dbReference>
<keyword evidence="3" id="KW-0413">Isomerase</keyword>
<dbReference type="CDD" id="cd02966">
    <property type="entry name" value="TlpA_like_family"/>
    <property type="match status" value="1"/>
</dbReference>
<dbReference type="InterPro" id="IPR017937">
    <property type="entry name" value="Thioredoxin_CS"/>
</dbReference>
<dbReference type="OrthoDB" id="9811352at2"/>
<keyword evidence="1" id="KW-0676">Redox-active center</keyword>
<dbReference type="SUPFAM" id="SSF52833">
    <property type="entry name" value="Thioredoxin-like"/>
    <property type="match status" value="1"/>
</dbReference>